<evidence type="ECO:0000313" key="9">
    <source>
        <dbReference type="RefSeq" id="XP_026547520.1"/>
    </source>
</evidence>
<sequence>MNSSLATLAIFLVAAMFLSQAQAQFESILSVCCFDYVKRPLPEKILKSFEETEGRCSRPAVIFITHKNRRICADPSEQWVQDRIQYLSQK</sequence>
<dbReference type="SMART" id="SM00199">
    <property type="entry name" value="SCY"/>
    <property type="match status" value="1"/>
</dbReference>
<dbReference type="RefSeq" id="XP_026547520.1">
    <property type="nucleotide sequence ID" value="XM_026691735.1"/>
</dbReference>
<protein>
    <recommendedName>
        <fullName evidence="6">C-C motif chemokine</fullName>
    </recommendedName>
</protein>
<feature type="domain" description="Chemokine interleukin-8-like" evidence="7">
    <location>
        <begin position="29"/>
        <end position="87"/>
    </location>
</feature>
<keyword evidence="2 6" id="KW-0145">Chemotaxis</keyword>
<accession>A0A6J1VWS4</accession>
<dbReference type="FunFam" id="2.40.50.40:FF:000002">
    <property type="entry name" value="C-C motif chemokine"/>
    <property type="match status" value="1"/>
</dbReference>
<dbReference type="GO" id="GO:0048020">
    <property type="term" value="F:CCR chemokine receptor binding"/>
    <property type="evidence" value="ECO:0007669"/>
    <property type="project" value="TreeGrafter"/>
</dbReference>
<dbReference type="Pfam" id="PF00048">
    <property type="entry name" value="IL8"/>
    <property type="match status" value="1"/>
</dbReference>
<keyword evidence="5" id="KW-1015">Disulfide bond</keyword>
<evidence type="ECO:0000256" key="6">
    <source>
        <dbReference type="RuleBase" id="RU361150"/>
    </source>
</evidence>
<evidence type="ECO:0000259" key="7">
    <source>
        <dbReference type="SMART" id="SM00199"/>
    </source>
</evidence>
<feature type="chain" id="PRO_5027137792" description="C-C motif chemokine" evidence="6">
    <location>
        <begin position="24"/>
        <end position="90"/>
    </location>
</feature>
<reference evidence="9" key="1">
    <citation type="submission" date="2025-08" db="UniProtKB">
        <authorList>
            <consortium name="RefSeq"/>
        </authorList>
    </citation>
    <scope>IDENTIFICATION</scope>
</reference>
<dbReference type="PROSITE" id="PS00472">
    <property type="entry name" value="SMALL_CYTOKINES_CC"/>
    <property type="match status" value="1"/>
</dbReference>
<dbReference type="AlphaFoldDB" id="A0A6J1VWS4"/>
<evidence type="ECO:0000313" key="8">
    <source>
        <dbReference type="Proteomes" id="UP000504612"/>
    </source>
</evidence>
<evidence type="ECO:0000256" key="2">
    <source>
        <dbReference type="ARBA" id="ARBA00022500"/>
    </source>
</evidence>
<dbReference type="GO" id="GO:0070098">
    <property type="term" value="P:chemokine-mediated signaling pathway"/>
    <property type="evidence" value="ECO:0007669"/>
    <property type="project" value="TreeGrafter"/>
</dbReference>
<dbReference type="CDD" id="cd00272">
    <property type="entry name" value="Chemokine_CC"/>
    <property type="match status" value="1"/>
</dbReference>
<dbReference type="InterPro" id="IPR000827">
    <property type="entry name" value="Chemokine_CC_CS"/>
</dbReference>
<evidence type="ECO:0000256" key="5">
    <source>
        <dbReference type="ARBA" id="ARBA00023157"/>
    </source>
</evidence>
<comment type="similarity">
    <text evidence="1 6">Belongs to the intercrine beta (chemokine CC) family.</text>
</comment>
<dbReference type="InterPro" id="IPR036048">
    <property type="entry name" value="Interleukin_8-like_sf"/>
</dbReference>
<dbReference type="PANTHER" id="PTHR12015:SF103">
    <property type="entry name" value="C-C MOTIF CHEMOKINE 4-RELATED"/>
    <property type="match status" value="1"/>
</dbReference>
<comment type="subcellular location">
    <subcellularLocation>
        <location evidence="6">Secreted</location>
    </subcellularLocation>
</comment>
<dbReference type="InterPro" id="IPR001811">
    <property type="entry name" value="Chemokine_IL8-like_dom"/>
</dbReference>
<dbReference type="GO" id="GO:0061844">
    <property type="term" value="P:antimicrobial humoral immune response mediated by antimicrobial peptide"/>
    <property type="evidence" value="ECO:0007669"/>
    <property type="project" value="TreeGrafter"/>
</dbReference>
<keyword evidence="3 6" id="KW-0202">Cytokine</keyword>
<evidence type="ECO:0000256" key="1">
    <source>
        <dbReference type="ARBA" id="ARBA00010868"/>
    </source>
</evidence>
<dbReference type="GO" id="GO:0008009">
    <property type="term" value="F:chemokine activity"/>
    <property type="evidence" value="ECO:0007669"/>
    <property type="project" value="InterPro"/>
</dbReference>
<proteinExistence type="inferred from homology"/>
<dbReference type="InterPro" id="IPR039809">
    <property type="entry name" value="Chemokine_b/g/d"/>
</dbReference>
<organism evidence="8 9">
    <name type="scientific">Notechis scutatus</name>
    <name type="common">mainland tiger snake</name>
    <dbReference type="NCBI Taxonomy" id="8663"/>
    <lineage>
        <taxon>Eukaryota</taxon>
        <taxon>Metazoa</taxon>
        <taxon>Chordata</taxon>
        <taxon>Craniata</taxon>
        <taxon>Vertebrata</taxon>
        <taxon>Euteleostomi</taxon>
        <taxon>Lepidosauria</taxon>
        <taxon>Squamata</taxon>
        <taxon>Bifurcata</taxon>
        <taxon>Unidentata</taxon>
        <taxon>Episquamata</taxon>
        <taxon>Toxicofera</taxon>
        <taxon>Serpentes</taxon>
        <taxon>Colubroidea</taxon>
        <taxon>Elapidae</taxon>
        <taxon>Hydrophiinae</taxon>
        <taxon>Notechis</taxon>
    </lineage>
</organism>
<dbReference type="GO" id="GO:0048245">
    <property type="term" value="P:eosinophil chemotaxis"/>
    <property type="evidence" value="ECO:0007669"/>
    <property type="project" value="TreeGrafter"/>
</dbReference>
<evidence type="ECO:0000256" key="4">
    <source>
        <dbReference type="ARBA" id="ARBA00022729"/>
    </source>
</evidence>
<keyword evidence="8" id="KW-1185">Reference proteome</keyword>
<gene>
    <name evidence="9" type="primary">LOC113429214</name>
</gene>
<dbReference type="Proteomes" id="UP000504612">
    <property type="component" value="Unplaced"/>
</dbReference>
<dbReference type="GO" id="GO:0006954">
    <property type="term" value="P:inflammatory response"/>
    <property type="evidence" value="ECO:0007669"/>
    <property type="project" value="TreeGrafter"/>
</dbReference>
<evidence type="ECO:0000256" key="3">
    <source>
        <dbReference type="ARBA" id="ARBA00022514"/>
    </source>
</evidence>
<dbReference type="GO" id="GO:0030335">
    <property type="term" value="P:positive regulation of cell migration"/>
    <property type="evidence" value="ECO:0007669"/>
    <property type="project" value="TreeGrafter"/>
</dbReference>
<dbReference type="PANTHER" id="PTHR12015">
    <property type="entry name" value="SMALL INDUCIBLE CYTOKINE A"/>
    <property type="match status" value="1"/>
</dbReference>
<feature type="signal peptide" evidence="6">
    <location>
        <begin position="1"/>
        <end position="23"/>
    </location>
</feature>
<keyword evidence="4 6" id="KW-0732">Signal</keyword>
<dbReference type="KEGG" id="nss:113429214"/>
<keyword evidence="6" id="KW-0964">Secreted</keyword>
<dbReference type="GeneID" id="113429214"/>
<dbReference type="GO" id="GO:0005615">
    <property type="term" value="C:extracellular space"/>
    <property type="evidence" value="ECO:0007669"/>
    <property type="project" value="UniProtKB-KW"/>
</dbReference>
<name>A0A6J1VWS4_9SAUR</name>
<dbReference type="Gene3D" id="2.40.50.40">
    <property type="match status" value="1"/>
</dbReference>
<dbReference type="SUPFAM" id="SSF54117">
    <property type="entry name" value="Interleukin 8-like chemokines"/>
    <property type="match status" value="1"/>
</dbReference>